<comment type="function">
    <text evidence="1">Probable oxidoreductase that may play a role as regulator of mitochondrial function.</text>
</comment>
<feature type="domain" description="Amine oxidase" evidence="4">
    <location>
        <begin position="203"/>
        <end position="305"/>
    </location>
</feature>
<evidence type="ECO:0000256" key="1">
    <source>
        <dbReference type="ARBA" id="ARBA00037217"/>
    </source>
</evidence>
<comment type="subunit">
    <text evidence="2">Interacts with COX5B; this interaction may contribute to localize PYROXD2 to the inner face of the inner mitochondrial membrane.</text>
</comment>
<accession>A0A4V6CRP0</accession>
<reference evidence="5 6" key="1">
    <citation type="submission" date="2019-05" db="EMBL/GenBank/DDBJ databases">
        <title>Nakamurella sp. N5BH11, whole genome shotgun sequence.</title>
        <authorList>
            <person name="Tuo L."/>
        </authorList>
    </citation>
    <scope>NUCLEOTIDE SEQUENCE [LARGE SCALE GENOMIC DNA]</scope>
    <source>
        <strain evidence="5 6">N5BH11</strain>
    </source>
</reference>
<protein>
    <recommendedName>
        <fullName evidence="3">Pyridine nucleotide-disulfide oxidoreductase domain-containing protein 2</fullName>
    </recommendedName>
</protein>
<evidence type="ECO:0000259" key="4">
    <source>
        <dbReference type="Pfam" id="PF01593"/>
    </source>
</evidence>
<evidence type="ECO:0000256" key="3">
    <source>
        <dbReference type="ARBA" id="ARBA00040298"/>
    </source>
</evidence>
<gene>
    <name evidence="5" type="ORF">FDO65_12080</name>
</gene>
<dbReference type="Pfam" id="PF01593">
    <property type="entry name" value="Amino_oxidase"/>
    <property type="match status" value="1"/>
</dbReference>
<dbReference type="AlphaFoldDB" id="A0A4V6CRP0"/>
<sequence>MTSAVDAVVIGAGQNGLVAANRLADAGWDVLVLEQQPTPGGAVRSDRDVHPDFVHDTFSAFYPLSAVSPPLARLRLSDWGLQWSHAPAVVGNPDPSGGWALLHREPGRTAASLDALNPGDGAVWLDLFEQWQRISPGLIQSLLSPFPPVRGAVRLAAAVPRAGGMDLIRTLVESSDALTSRFTGMGARMLIAGNAAHADLHPQGMGSGLFGLLLAMLGQQVGFPAPTGGAGELIAAMVRRFEAAGGRLRCDAAVNRIEVADGRVVAVRTADGDRVEVRRAVIADVTAPQLYGGLVPWSDLPDRVLKGMRRFRWDPGTVKVDWALSGPIPWAGEPAVAPGYVHLADSLAELSTGHSRIQDGILPRLPYLLVGAMTTTDPSRSPQGTESVWSYTHVPRQIRGDAGARNQSEAISSRWTASDAERMADRMQARIEKNAPGFGDRVIARRVLSPRDLESRDANLVGGALGGGTSDVSQQLVFRPIPGLGRAETPIKGLYLGSSSAHPGGGVHGAAGDNAARAALVHARLRPWRR</sequence>
<evidence type="ECO:0000313" key="6">
    <source>
        <dbReference type="Proteomes" id="UP000306985"/>
    </source>
</evidence>
<dbReference type="GO" id="GO:0016491">
    <property type="term" value="F:oxidoreductase activity"/>
    <property type="evidence" value="ECO:0007669"/>
    <property type="project" value="InterPro"/>
</dbReference>
<name>A0A4V6CRP0_9ACTN</name>
<dbReference type="InterPro" id="IPR036188">
    <property type="entry name" value="FAD/NAD-bd_sf"/>
</dbReference>
<dbReference type="InterPro" id="IPR002937">
    <property type="entry name" value="Amino_oxidase"/>
</dbReference>
<dbReference type="Proteomes" id="UP000306985">
    <property type="component" value="Unassembled WGS sequence"/>
</dbReference>
<dbReference type="PANTHER" id="PTHR10668">
    <property type="entry name" value="PHYTOENE DEHYDROGENASE"/>
    <property type="match status" value="1"/>
</dbReference>
<dbReference type="Pfam" id="PF13450">
    <property type="entry name" value="NAD_binding_8"/>
    <property type="match status" value="1"/>
</dbReference>
<organism evidence="5 6">
    <name type="scientific">Nakamurella flava</name>
    <dbReference type="NCBI Taxonomy" id="2576308"/>
    <lineage>
        <taxon>Bacteria</taxon>
        <taxon>Bacillati</taxon>
        <taxon>Actinomycetota</taxon>
        <taxon>Actinomycetes</taxon>
        <taxon>Nakamurellales</taxon>
        <taxon>Nakamurellaceae</taxon>
        <taxon>Nakamurella</taxon>
    </lineage>
</organism>
<evidence type="ECO:0000256" key="2">
    <source>
        <dbReference type="ARBA" id="ARBA00038825"/>
    </source>
</evidence>
<dbReference type="OrthoDB" id="833207at2"/>
<dbReference type="RefSeq" id="WP_137449978.1">
    <property type="nucleotide sequence ID" value="NZ_SZZH01000003.1"/>
</dbReference>
<dbReference type="PANTHER" id="PTHR10668:SF105">
    <property type="entry name" value="DEHYDROGENASE-RELATED"/>
    <property type="match status" value="1"/>
</dbReference>
<comment type="caution">
    <text evidence="5">The sequence shown here is derived from an EMBL/GenBank/DDBJ whole genome shotgun (WGS) entry which is preliminary data.</text>
</comment>
<dbReference type="SUPFAM" id="SSF51905">
    <property type="entry name" value="FAD/NAD(P)-binding domain"/>
    <property type="match status" value="1"/>
</dbReference>
<proteinExistence type="predicted"/>
<evidence type="ECO:0000313" key="5">
    <source>
        <dbReference type="EMBL" id="TKV58315.1"/>
    </source>
</evidence>
<keyword evidence="6" id="KW-1185">Reference proteome</keyword>
<dbReference type="Gene3D" id="3.50.50.60">
    <property type="entry name" value="FAD/NAD(P)-binding domain"/>
    <property type="match status" value="2"/>
</dbReference>
<dbReference type="EMBL" id="SZZH01000003">
    <property type="protein sequence ID" value="TKV58315.1"/>
    <property type="molecule type" value="Genomic_DNA"/>
</dbReference>